<evidence type="ECO:0000313" key="2">
    <source>
        <dbReference type="EMBL" id="AXC50395.1"/>
    </source>
</evidence>
<name>A0A344PLZ0_9RHOB</name>
<dbReference type="RefSeq" id="WP_114076712.1">
    <property type="nucleotide sequence ID" value="NZ_CP030918.1"/>
</dbReference>
<keyword evidence="3" id="KW-1185">Reference proteome</keyword>
<protein>
    <submittedName>
        <fullName evidence="2">DUF3422 family protein</fullName>
    </submittedName>
</protein>
<feature type="transmembrane region" description="Helical" evidence="1">
    <location>
        <begin position="372"/>
        <end position="390"/>
    </location>
</feature>
<evidence type="ECO:0000313" key="3">
    <source>
        <dbReference type="Proteomes" id="UP000252023"/>
    </source>
</evidence>
<keyword evidence="1" id="KW-1133">Transmembrane helix</keyword>
<accession>A0A344PLZ0</accession>
<reference evidence="3" key="1">
    <citation type="submission" date="2018-07" db="EMBL/GenBank/DDBJ databases">
        <title>Genome sequencing of Paracoccus sp. SC2-6.</title>
        <authorList>
            <person name="Heo J."/>
            <person name="Kim S.-J."/>
            <person name="Kwon S.-W."/>
        </authorList>
    </citation>
    <scope>NUCLEOTIDE SEQUENCE [LARGE SCALE GENOMIC DNA]</scope>
    <source>
        <strain evidence="3">SC2-6</strain>
    </source>
</reference>
<evidence type="ECO:0000256" key="1">
    <source>
        <dbReference type="SAM" id="Phobius"/>
    </source>
</evidence>
<feature type="transmembrane region" description="Helical" evidence="1">
    <location>
        <begin position="402"/>
        <end position="420"/>
    </location>
</feature>
<dbReference type="Proteomes" id="UP000252023">
    <property type="component" value="Chromosome"/>
</dbReference>
<keyword evidence="1" id="KW-0812">Transmembrane</keyword>
<gene>
    <name evidence="2" type="ORF">DRW48_12505</name>
</gene>
<sequence length="433" mass="47645">MTGDGLDHPLRYELVNELHARPSPRLTAPLTVVFMAFKELRNAASRDRSADITHLATLAHRHGAPAPQPGAQHYAAQLGRYELAWESHTEFVTYAAFLPGLAPRPFDARVAEIFPAEWQQDAPGARLAALIVHVEHVPEDPAEIDTKLEAWFARDGLAAAQVMDGLAVVASDFRIDANGFMRFAIFVQPGSGAGRTGRVIQRLIDLEIYRSMSMLGLGRGRALSALLNRLDPRISTLMGGLAGETADPEAVLHDLLGVSAELEVAATDSSFRFGATRAYAAIVAERLASLRESRFFSRQTLSEFMDRRFAPAMRTVASTEARLNTMLDRTERASELLRTRVDVERSGASRDLLARMDRRADLQLRLQNTVEGLSVVAISYYAVGLLSYFLTPLAHRIAVDKAVLTAGLVPVVVLAVWYAMRRIRRSLHDGAPE</sequence>
<keyword evidence="1" id="KW-0472">Membrane</keyword>
<dbReference type="OrthoDB" id="9767470at2"/>
<dbReference type="EMBL" id="CP030918">
    <property type="protein sequence ID" value="AXC50395.1"/>
    <property type="molecule type" value="Genomic_DNA"/>
</dbReference>
<dbReference type="Pfam" id="PF11902">
    <property type="entry name" value="DUF3422"/>
    <property type="match status" value="1"/>
</dbReference>
<dbReference type="InterPro" id="IPR021830">
    <property type="entry name" value="DUF3422"/>
</dbReference>
<proteinExistence type="predicted"/>
<organism evidence="2 3">
    <name type="scientific">Paracoccus suum</name>
    <dbReference type="NCBI Taxonomy" id="2259340"/>
    <lineage>
        <taxon>Bacteria</taxon>
        <taxon>Pseudomonadati</taxon>
        <taxon>Pseudomonadota</taxon>
        <taxon>Alphaproteobacteria</taxon>
        <taxon>Rhodobacterales</taxon>
        <taxon>Paracoccaceae</taxon>
        <taxon>Paracoccus</taxon>
    </lineage>
</organism>
<dbReference type="KEGG" id="pars:DRW48_12505"/>
<dbReference type="AlphaFoldDB" id="A0A344PLZ0"/>